<evidence type="ECO:0000256" key="1">
    <source>
        <dbReference type="ARBA" id="ARBA00001933"/>
    </source>
</evidence>
<dbReference type="InterPro" id="IPR004450">
    <property type="entry name" value="Thr_synthase-like"/>
</dbReference>
<evidence type="ECO:0000256" key="3">
    <source>
        <dbReference type="ARBA" id="ARBA00022898"/>
    </source>
</evidence>
<evidence type="ECO:0000256" key="6">
    <source>
        <dbReference type="PIRSR" id="PIRSR604450-51"/>
    </source>
</evidence>
<dbReference type="InterPro" id="IPR036052">
    <property type="entry name" value="TrpB-like_PALP_sf"/>
</dbReference>
<dbReference type="Pfam" id="PF00291">
    <property type="entry name" value="PALP"/>
    <property type="match status" value="1"/>
</dbReference>
<evidence type="ECO:0000256" key="2">
    <source>
        <dbReference type="ARBA" id="ARBA00005517"/>
    </source>
</evidence>
<dbReference type="PANTHER" id="PTHR48078">
    <property type="entry name" value="THREONINE DEHYDRATASE, MITOCHONDRIAL-RELATED"/>
    <property type="match status" value="1"/>
</dbReference>
<dbReference type="GO" id="GO:0009088">
    <property type="term" value="P:threonine biosynthetic process"/>
    <property type="evidence" value="ECO:0007669"/>
    <property type="project" value="UniProtKB-UniRule"/>
</dbReference>
<dbReference type="SUPFAM" id="SSF53686">
    <property type="entry name" value="Tryptophan synthase beta subunit-like PLP-dependent enzymes"/>
    <property type="match status" value="1"/>
</dbReference>
<dbReference type="GO" id="GO:0003941">
    <property type="term" value="F:L-serine ammonia-lyase activity"/>
    <property type="evidence" value="ECO:0007669"/>
    <property type="project" value="TreeGrafter"/>
</dbReference>
<gene>
    <name evidence="8" type="ORF">JonanDRAFT_1551</name>
</gene>
<dbReference type="AlphaFoldDB" id="H0UJE3"/>
<dbReference type="GO" id="GO:0004794">
    <property type="term" value="F:threonine deaminase activity"/>
    <property type="evidence" value="ECO:0007669"/>
    <property type="project" value="TreeGrafter"/>
</dbReference>
<protein>
    <recommendedName>
        <fullName evidence="5">Threonine synthase</fullName>
        <ecNumber evidence="5">4.2.3.1</ecNumber>
    </recommendedName>
</protein>
<dbReference type="Gene3D" id="3.40.50.1100">
    <property type="match status" value="2"/>
</dbReference>
<keyword evidence="3 6" id="KW-0663">Pyridoxal phosphate</keyword>
<dbReference type="InterPro" id="IPR001926">
    <property type="entry name" value="TrpB-like_PALP"/>
</dbReference>
<dbReference type="NCBIfam" id="TIGR00260">
    <property type="entry name" value="thrC"/>
    <property type="match status" value="1"/>
</dbReference>
<dbReference type="GO" id="GO:0006567">
    <property type="term" value="P:L-threonine catabolic process"/>
    <property type="evidence" value="ECO:0007669"/>
    <property type="project" value="TreeGrafter"/>
</dbReference>
<dbReference type="OrthoDB" id="9778118at2"/>
<evidence type="ECO:0000259" key="7">
    <source>
        <dbReference type="Pfam" id="PF00291"/>
    </source>
</evidence>
<dbReference type="GO" id="GO:0009097">
    <property type="term" value="P:isoleucine biosynthetic process"/>
    <property type="evidence" value="ECO:0007669"/>
    <property type="project" value="TreeGrafter"/>
</dbReference>
<dbReference type="GO" id="GO:0006565">
    <property type="term" value="P:L-serine catabolic process"/>
    <property type="evidence" value="ECO:0007669"/>
    <property type="project" value="TreeGrafter"/>
</dbReference>
<evidence type="ECO:0000313" key="8">
    <source>
        <dbReference type="EMBL" id="EHM13910.1"/>
    </source>
</evidence>
<comment type="cofactor">
    <cofactor evidence="1 6">
        <name>pyridoxal 5'-phosphate</name>
        <dbReference type="ChEBI" id="CHEBI:597326"/>
    </cofactor>
</comment>
<dbReference type="eggNOG" id="COG0498">
    <property type="taxonomic scope" value="Bacteria"/>
</dbReference>
<dbReference type="InterPro" id="IPR050147">
    <property type="entry name" value="Ser/Thr_Dehydratase"/>
</dbReference>
<dbReference type="Proteomes" id="UP000003806">
    <property type="component" value="Chromosome"/>
</dbReference>
<dbReference type="GO" id="GO:0004795">
    <property type="term" value="F:threonine synthase activity"/>
    <property type="evidence" value="ECO:0007669"/>
    <property type="project" value="UniProtKB-UniRule"/>
</dbReference>
<keyword evidence="4" id="KW-0456">Lyase</keyword>
<proteinExistence type="inferred from homology"/>
<reference evidence="8 9" key="1">
    <citation type="submission" date="2011-11" db="EMBL/GenBank/DDBJ databases">
        <title>The Noncontiguous Finished genome of Jonquetella anthropi DSM 22815.</title>
        <authorList>
            <consortium name="US DOE Joint Genome Institute (JGI-PGF)"/>
            <person name="Lucas S."/>
            <person name="Copeland A."/>
            <person name="Lapidus A."/>
            <person name="Glavina del Rio T."/>
            <person name="Dalin E."/>
            <person name="Tice H."/>
            <person name="Bruce D."/>
            <person name="Goodwin L."/>
            <person name="Pitluck S."/>
            <person name="Peters L."/>
            <person name="Mikhailova N."/>
            <person name="Held B."/>
            <person name="Kyrpides N."/>
            <person name="Mavromatis K."/>
            <person name="Ivanova N."/>
            <person name="Markowitz V."/>
            <person name="Cheng J.-F."/>
            <person name="Hugenholtz P."/>
            <person name="Woyke T."/>
            <person name="Wu D."/>
            <person name="Gronow S."/>
            <person name="Wellnitz S."/>
            <person name="Brambilla E."/>
            <person name="Klenk H.-P."/>
            <person name="Eisen J.A."/>
        </authorList>
    </citation>
    <scope>NUCLEOTIDE SEQUENCE [LARGE SCALE GENOMIC DNA]</scope>
    <source>
        <strain evidence="8 9">DSM 22815</strain>
    </source>
</reference>
<evidence type="ECO:0000256" key="4">
    <source>
        <dbReference type="ARBA" id="ARBA00023239"/>
    </source>
</evidence>
<dbReference type="HOGENOM" id="CLU_028142_4_1_0"/>
<dbReference type="PANTHER" id="PTHR48078:SF6">
    <property type="entry name" value="L-THREONINE DEHYDRATASE CATABOLIC TDCB"/>
    <property type="match status" value="1"/>
</dbReference>
<name>H0UJE3_9BACT</name>
<comment type="similarity">
    <text evidence="2">Belongs to the threonine synthase family.</text>
</comment>
<accession>H0UJE3</accession>
<dbReference type="EMBL" id="CM001376">
    <property type="protein sequence ID" value="EHM13910.1"/>
    <property type="molecule type" value="Genomic_DNA"/>
</dbReference>
<dbReference type="RefSeq" id="WP_008523454.1">
    <property type="nucleotide sequence ID" value="NZ_CM001376.1"/>
</dbReference>
<sequence length="391" mass="41467">MKSDWSLFCADCGRTKPLNWLGRCECGGPLELVGPLGRVDPAGRRMVGRYGSFFPFASGDWTSLGEGGTPLVPLARLGRRLNLSALWAKNETTNPTWSFKDRGTAVCLAHAKSLGFDRIGTVSTGNMAASVAAYGAASGSETFILVKRDMPEEKLAPVAVYGARVVRVDGPYDKLYDVSLELGRRLGIYFMNSDVPFRVAGSRTIAYELAEEAPTLDWVVVPVSAGGNIRGIFEGYRQAVQMGLVQRAPRILAVQAAGCCPVTAAFESGAQAIRRFENPSTVAHAIDNPLPPSGNRALSLLRSDGGAAVAASEDEILSAQRDLCAEGLFVQPGSATAFAGLKLALARGIISAGSQAAVVLTGSGLKYQSVLEKHGLSWESCGLDELEKILR</sequence>
<dbReference type="CDD" id="cd01563">
    <property type="entry name" value="Thr-synth_1"/>
    <property type="match status" value="1"/>
</dbReference>
<dbReference type="EC" id="4.2.3.1" evidence="5"/>
<keyword evidence="9" id="KW-1185">Reference proteome</keyword>
<dbReference type="STRING" id="885272.JonanDRAFT_1551"/>
<feature type="modified residue" description="N6-(pyridoxal phosphate)lysine" evidence="6">
    <location>
        <position position="100"/>
    </location>
</feature>
<evidence type="ECO:0000313" key="9">
    <source>
        <dbReference type="Proteomes" id="UP000003806"/>
    </source>
</evidence>
<evidence type="ECO:0000256" key="5">
    <source>
        <dbReference type="NCBIfam" id="TIGR00260"/>
    </source>
</evidence>
<organism evidence="8 9">
    <name type="scientific">Jonquetella anthropi DSM 22815</name>
    <dbReference type="NCBI Taxonomy" id="885272"/>
    <lineage>
        <taxon>Bacteria</taxon>
        <taxon>Thermotogati</taxon>
        <taxon>Synergistota</taxon>
        <taxon>Synergistia</taxon>
        <taxon>Synergistales</taxon>
        <taxon>Dethiosulfovibrionaceae</taxon>
        <taxon>Jonquetella</taxon>
    </lineage>
</organism>
<feature type="domain" description="Tryptophan synthase beta chain-like PALP" evidence="7">
    <location>
        <begin position="63"/>
        <end position="362"/>
    </location>
</feature>